<feature type="domain" description="PAS" evidence="2">
    <location>
        <begin position="1216"/>
        <end position="1289"/>
    </location>
</feature>
<sequence length="1571" mass="182850">MTIFSDSPCFFQIFGRIKILMDENETIQITSTLTGKQLFLYSHVNELPSSERFLFPFFHEMSINGKIPRWVYNIKYGIYSIQVIASLFWLTSTHIWPKKNIINEILSTFIDLQIHSFQNPIVYFICGIIVFLLLLTWNIFLIRYYKRTRKFLKYQLIVSKVLYMVIAPLSTPIFSSFLARAFLDMIDYQSIGSIIFFIIYLFIFFITLILSSIALSFKLSSPIIENCFMIEWTPIFHSITLLSTAIAAFGPILSRFYEWIQLVYVFGFAVVHFISFLFLQMFPFYKSIVNVGLSIVSMYFFFQEIFFSFKILLSDNLSMTYAILVPVILTVICSPIYGYYYYRRRKNILSFLSANNLAMTIDEKENRFRQQKLHNFYQIFPFFQLGIENNADFFVDWSFLFYLRENVKQQTLLLYIAHIMCFLPSLTDYLSLIVEDLEKYEFSSLSEQFKFYQIKKILLMRETAASIEKNDDILKLRKISKDSISKIRGFWFDICNNRKELNCSMFYNIYSKSNQTKMLFLDMVNKYSNNYEIYDLYTYYLIEGMADFSSAIVSEQNKKLIENGLKIDRDCAFISFVNMFPHYLTKKIIDIQGTIIPKNEVILNGTYISYAPIIIEDANEEILDEMGDIIDSSINQGKLRIAFQNGLKPMKFHHLQYYETFLIFQMIIVSLLFIFIMVYIPSIHNDSTDLFDCISYINTINVDILYIAYAHSIQAATDLWDFWPDYITDQTHISDSDMELIQSVSQNSLSIMNTNEMIHKNLEHFLDSLTKAEKLNSIRSEFVKPIINIEFFKDYYPSYSIANITIRQVLVFMSELSSSTTKSYDEDPWGGYEQIDDRTTVSYNSLILANYINSIRSDLVLKWTEISNKHHNFNDALGILFGCAVLVIMSPINLYLIIALKKEVYHNMTMMKRVKSDIIERSLLPISLQQKNKSPLAKRSIISQDQKDYIFIALFIVSIFLIIFSAVLLFLGPFFNHQSINSLNSCLIWHYLSSMRYTSIISAFTSSMLAHVINNEKAVNNTLSLFYNESLKILRESHLYLINGYDLGKSIFGIDIQLHDYHFTDTCTSISTNSSSYSEYIKCLSLDRSVSLSEFLLMKMYERFDPPPNFYEETAYTHLIVLIELKLNEAFNSFNLFILNYANECVNKNDERIYIISATGIVVMILLTLLLLYGLIYLQKVYEGIKQMIRFIRPSDIINNTYLFNFIVYDSDSSTSMSKSQVILSNVKESICSLSLDCTIETVNPSFTKLIGYSKEQILGQNFFTLFSTDPEISIEEHNNGIETLITTFENMRMSENHDFLQRFNLHCELESYKSITVDTIVYGLSEYNKCTEFVIIMKDLMNEKNEKNKILLAKKKNDAIIKKILPIHAFNAVRMENKPTLFSSNSVTIIAMKINGFNESVHSLQPRNLLQVIENFFSKIDVLISKYAAVQQLITFDDKYIACCGFFDQDKSPSDQVTQAVFFSLDCIEQLNQDQYYLNISINFGDSFNGYIQSGTDPNFQLNGEVFETALQIIDICSSEYKIIVTESVKFNLANGSLVNVNPILRYKDSFPLDLYDVSRMTFFTMSTQE</sequence>
<feature type="transmembrane region" description="Helical" evidence="1">
    <location>
        <begin position="161"/>
        <end position="182"/>
    </location>
</feature>
<dbReference type="SUPFAM" id="SSF55785">
    <property type="entry name" value="PYP-like sensor domain (PAS domain)"/>
    <property type="match status" value="1"/>
</dbReference>
<dbReference type="Pfam" id="PF00211">
    <property type="entry name" value="Guanylate_cyc"/>
    <property type="match status" value="1"/>
</dbReference>
<dbReference type="PROSITE" id="PS50125">
    <property type="entry name" value="GUANYLATE_CYCLASE_2"/>
    <property type="match status" value="1"/>
</dbReference>
<dbReference type="Pfam" id="PF13426">
    <property type="entry name" value="PAS_9"/>
    <property type="match status" value="1"/>
</dbReference>
<comment type="caution">
    <text evidence="4">The sequence shown here is derived from an EMBL/GenBank/DDBJ whole genome shotgun (WGS) entry which is preliminary data.</text>
</comment>
<dbReference type="SUPFAM" id="SSF55073">
    <property type="entry name" value="Nucleotide cyclase"/>
    <property type="match status" value="1"/>
</dbReference>
<reference evidence="4" key="1">
    <citation type="submission" date="2016-10" db="EMBL/GenBank/DDBJ databases">
        <authorList>
            <person name="Benchimol M."/>
            <person name="Almeida L.G."/>
            <person name="Vasconcelos A.T."/>
            <person name="Perreira-Neves A."/>
            <person name="Rosa I.A."/>
            <person name="Tasca T."/>
            <person name="Bogo M.R."/>
            <person name="de Souza W."/>
        </authorList>
    </citation>
    <scope>NUCLEOTIDE SEQUENCE [LARGE SCALE GENOMIC DNA]</scope>
    <source>
        <strain evidence="4">K</strain>
    </source>
</reference>
<feature type="transmembrane region" description="Helical" evidence="1">
    <location>
        <begin position="259"/>
        <end position="279"/>
    </location>
</feature>
<dbReference type="InterPro" id="IPR000014">
    <property type="entry name" value="PAS"/>
</dbReference>
<dbReference type="CDD" id="cd00130">
    <property type="entry name" value="PAS"/>
    <property type="match status" value="1"/>
</dbReference>
<name>A0A1J4KGT6_9EUKA</name>
<dbReference type="PROSITE" id="PS50112">
    <property type="entry name" value="PAS"/>
    <property type="match status" value="1"/>
</dbReference>
<feature type="transmembrane region" description="Helical" evidence="1">
    <location>
        <begin position="76"/>
        <end position="96"/>
    </location>
</feature>
<dbReference type="Proteomes" id="UP000179807">
    <property type="component" value="Unassembled WGS sequence"/>
</dbReference>
<organism evidence="4 5">
    <name type="scientific">Tritrichomonas foetus</name>
    <dbReference type="NCBI Taxonomy" id="1144522"/>
    <lineage>
        <taxon>Eukaryota</taxon>
        <taxon>Metamonada</taxon>
        <taxon>Parabasalia</taxon>
        <taxon>Tritrichomonadida</taxon>
        <taxon>Tritrichomonadidae</taxon>
        <taxon>Tritrichomonas</taxon>
    </lineage>
</organism>
<keyword evidence="1" id="KW-0472">Membrane</keyword>
<evidence type="ECO:0000313" key="5">
    <source>
        <dbReference type="Proteomes" id="UP000179807"/>
    </source>
</evidence>
<dbReference type="SMART" id="SM00091">
    <property type="entry name" value="PAS"/>
    <property type="match status" value="1"/>
</dbReference>
<dbReference type="RefSeq" id="XP_068363402.1">
    <property type="nucleotide sequence ID" value="XM_068491801.1"/>
</dbReference>
<accession>A0A1J4KGT6</accession>
<dbReference type="GO" id="GO:0009190">
    <property type="term" value="P:cyclic nucleotide biosynthetic process"/>
    <property type="evidence" value="ECO:0007669"/>
    <property type="project" value="InterPro"/>
</dbReference>
<keyword evidence="1" id="KW-0812">Transmembrane</keyword>
<gene>
    <name evidence="4" type="ORF">TRFO_04284</name>
</gene>
<feature type="domain" description="Guanylate cyclase" evidence="3">
    <location>
        <begin position="1389"/>
        <end position="1515"/>
    </location>
</feature>
<keyword evidence="1" id="KW-1133">Transmembrane helix</keyword>
<feature type="transmembrane region" description="Helical" evidence="1">
    <location>
        <begin position="291"/>
        <end position="313"/>
    </location>
</feature>
<evidence type="ECO:0000259" key="3">
    <source>
        <dbReference type="PROSITE" id="PS50125"/>
    </source>
</evidence>
<keyword evidence="5" id="KW-1185">Reference proteome</keyword>
<evidence type="ECO:0000313" key="4">
    <source>
        <dbReference type="EMBL" id="OHT10266.1"/>
    </source>
</evidence>
<feature type="transmembrane region" description="Helical" evidence="1">
    <location>
        <begin position="876"/>
        <end position="900"/>
    </location>
</feature>
<dbReference type="GeneID" id="94826505"/>
<dbReference type="Gene3D" id="3.30.70.1230">
    <property type="entry name" value="Nucleotide cyclase"/>
    <property type="match status" value="1"/>
</dbReference>
<feature type="transmembrane region" description="Helical" evidence="1">
    <location>
        <begin position="229"/>
        <end position="253"/>
    </location>
</feature>
<dbReference type="InterPro" id="IPR001054">
    <property type="entry name" value="A/G_cyclase"/>
</dbReference>
<feature type="transmembrane region" description="Helical" evidence="1">
    <location>
        <begin position="121"/>
        <end position="140"/>
    </location>
</feature>
<dbReference type="NCBIfam" id="TIGR00229">
    <property type="entry name" value="sensory_box"/>
    <property type="match status" value="1"/>
</dbReference>
<feature type="transmembrane region" description="Helical" evidence="1">
    <location>
        <begin position="194"/>
        <end position="217"/>
    </location>
</feature>
<feature type="transmembrane region" description="Helical" evidence="1">
    <location>
        <begin position="949"/>
        <end position="975"/>
    </location>
</feature>
<dbReference type="EMBL" id="MLAK01000616">
    <property type="protein sequence ID" value="OHT10266.1"/>
    <property type="molecule type" value="Genomic_DNA"/>
</dbReference>
<dbReference type="Gene3D" id="3.30.450.20">
    <property type="entry name" value="PAS domain"/>
    <property type="match status" value="1"/>
</dbReference>
<dbReference type="VEuPathDB" id="TrichDB:TRFO_04284"/>
<dbReference type="GO" id="GO:0035556">
    <property type="term" value="P:intracellular signal transduction"/>
    <property type="evidence" value="ECO:0007669"/>
    <property type="project" value="InterPro"/>
</dbReference>
<protein>
    <recommendedName>
        <fullName evidence="6">PAS domain-containing protein</fullName>
    </recommendedName>
</protein>
<feature type="transmembrane region" description="Helical" evidence="1">
    <location>
        <begin position="319"/>
        <end position="342"/>
    </location>
</feature>
<proteinExistence type="predicted"/>
<feature type="transmembrane region" description="Helical" evidence="1">
    <location>
        <begin position="1153"/>
        <end position="1178"/>
    </location>
</feature>
<dbReference type="InterPro" id="IPR029787">
    <property type="entry name" value="Nucleotide_cyclase"/>
</dbReference>
<evidence type="ECO:0000259" key="2">
    <source>
        <dbReference type="PROSITE" id="PS50112"/>
    </source>
</evidence>
<evidence type="ECO:0008006" key="6">
    <source>
        <dbReference type="Google" id="ProtNLM"/>
    </source>
</evidence>
<feature type="transmembrane region" description="Helical" evidence="1">
    <location>
        <begin position="657"/>
        <end position="680"/>
    </location>
</feature>
<dbReference type="InterPro" id="IPR035965">
    <property type="entry name" value="PAS-like_dom_sf"/>
</dbReference>
<evidence type="ECO:0000256" key="1">
    <source>
        <dbReference type="SAM" id="Phobius"/>
    </source>
</evidence>